<dbReference type="InterPro" id="IPR036388">
    <property type="entry name" value="WH-like_DNA-bd_sf"/>
</dbReference>
<dbReference type="PANTHER" id="PTHR33204:SF37">
    <property type="entry name" value="HTH-TYPE TRANSCRIPTIONAL REGULATOR YODB"/>
    <property type="match status" value="1"/>
</dbReference>
<name>A0A3A4F1G7_9MICC</name>
<evidence type="ECO:0000256" key="2">
    <source>
        <dbReference type="ARBA" id="ARBA00023125"/>
    </source>
</evidence>
<sequence length="182" mass="20371">MQSVIQTLGEDPVTETAQHRSGCPINLSLEVLGDSWSLIVIRDIMFGNRRHYRQLLGESEEGIASNILSARLKQLLDLGLVTKEQDPSHKQRQLYSLTERAIQLVPVLVQLGAWGRKFLPVSPELSIRSKVLEDGGPQLWERFMSELRTMHLGAPPQEHPSVFEELEHAYRATLAPGDSSPG</sequence>
<keyword evidence="1" id="KW-0805">Transcription regulation</keyword>
<dbReference type="EMBL" id="QYZP01000002">
    <property type="protein sequence ID" value="RJN31903.1"/>
    <property type="molecule type" value="Genomic_DNA"/>
</dbReference>
<proteinExistence type="predicted"/>
<dbReference type="PROSITE" id="PS51118">
    <property type="entry name" value="HTH_HXLR"/>
    <property type="match status" value="1"/>
</dbReference>
<evidence type="ECO:0000256" key="1">
    <source>
        <dbReference type="ARBA" id="ARBA00023015"/>
    </source>
</evidence>
<keyword evidence="2" id="KW-0238">DNA-binding</keyword>
<dbReference type="SUPFAM" id="SSF46785">
    <property type="entry name" value="Winged helix' DNA-binding domain"/>
    <property type="match status" value="1"/>
</dbReference>
<evidence type="ECO:0000256" key="3">
    <source>
        <dbReference type="ARBA" id="ARBA00023163"/>
    </source>
</evidence>
<protein>
    <submittedName>
        <fullName evidence="5">Transcriptional regulator</fullName>
    </submittedName>
</protein>
<dbReference type="InterPro" id="IPR002577">
    <property type="entry name" value="HTH_HxlR"/>
</dbReference>
<reference evidence="5 6" key="1">
    <citation type="submission" date="2018-09" db="EMBL/GenBank/DDBJ databases">
        <title>Nesterenkonia natronophila sp. nov., an alkaliphilic actinobacteriume isolated from a soda lake, and emended description of the genus Nesterenkonia.</title>
        <authorList>
            <person name="Menes R.J."/>
            <person name="Iriarte A."/>
        </authorList>
    </citation>
    <scope>NUCLEOTIDE SEQUENCE [LARGE SCALE GENOMIC DNA]</scope>
    <source>
        <strain evidence="5 6">M8</strain>
    </source>
</reference>
<organism evidence="5 6">
    <name type="scientific">Nesterenkonia natronophila</name>
    <dbReference type="NCBI Taxonomy" id="2174932"/>
    <lineage>
        <taxon>Bacteria</taxon>
        <taxon>Bacillati</taxon>
        <taxon>Actinomycetota</taxon>
        <taxon>Actinomycetes</taxon>
        <taxon>Micrococcales</taxon>
        <taxon>Micrococcaceae</taxon>
        <taxon>Nesterenkonia</taxon>
    </lineage>
</organism>
<dbReference type="PANTHER" id="PTHR33204">
    <property type="entry name" value="TRANSCRIPTIONAL REGULATOR, MARR FAMILY"/>
    <property type="match status" value="1"/>
</dbReference>
<feature type="domain" description="HTH hxlR-type" evidence="4">
    <location>
        <begin position="23"/>
        <end position="123"/>
    </location>
</feature>
<gene>
    <name evidence="5" type="ORF">D3250_07260</name>
</gene>
<keyword evidence="3" id="KW-0804">Transcription</keyword>
<dbReference type="AlphaFoldDB" id="A0A3A4F1G7"/>
<dbReference type="OrthoDB" id="9792527at2"/>
<dbReference type="Gene3D" id="1.10.10.10">
    <property type="entry name" value="Winged helix-like DNA-binding domain superfamily/Winged helix DNA-binding domain"/>
    <property type="match status" value="1"/>
</dbReference>
<keyword evidence="6" id="KW-1185">Reference proteome</keyword>
<accession>A0A3A4F1G7</accession>
<evidence type="ECO:0000313" key="6">
    <source>
        <dbReference type="Proteomes" id="UP000266615"/>
    </source>
</evidence>
<evidence type="ECO:0000259" key="4">
    <source>
        <dbReference type="PROSITE" id="PS51118"/>
    </source>
</evidence>
<evidence type="ECO:0000313" key="5">
    <source>
        <dbReference type="EMBL" id="RJN31903.1"/>
    </source>
</evidence>
<dbReference type="Proteomes" id="UP000266615">
    <property type="component" value="Unassembled WGS sequence"/>
</dbReference>
<dbReference type="InterPro" id="IPR036390">
    <property type="entry name" value="WH_DNA-bd_sf"/>
</dbReference>
<dbReference type="Pfam" id="PF01638">
    <property type="entry name" value="HxlR"/>
    <property type="match status" value="1"/>
</dbReference>
<dbReference type="GO" id="GO:0003677">
    <property type="term" value="F:DNA binding"/>
    <property type="evidence" value="ECO:0007669"/>
    <property type="project" value="UniProtKB-KW"/>
</dbReference>
<comment type="caution">
    <text evidence="5">The sequence shown here is derived from an EMBL/GenBank/DDBJ whole genome shotgun (WGS) entry which is preliminary data.</text>
</comment>